<evidence type="ECO:0000259" key="2">
    <source>
        <dbReference type="PROSITE" id="PS50234"/>
    </source>
</evidence>
<accession>A0A443IGU6</accession>
<reference evidence="3 4" key="1">
    <citation type="submission" date="2014-04" db="EMBL/GenBank/DDBJ databases">
        <title>Draft genome sequence of Pantoea beijingensis strain LMG 27579, an emerging pathogen to Pleurotus eryngii with potential industrial application.</title>
        <authorList>
            <person name="Xu F."/>
            <person name="Liu Y."/>
            <person name="Wang S."/>
            <person name="Yin Y."/>
            <person name="Ma Y."/>
            <person name="Zhao S."/>
            <person name="Rong C."/>
        </authorList>
    </citation>
    <scope>NUCLEOTIDE SEQUENCE [LARGE SCALE GENOMIC DNA]</scope>
    <source>
        <strain evidence="3 4">LMG 27579</strain>
    </source>
</reference>
<protein>
    <recommendedName>
        <fullName evidence="2">VWFA domain-containing protein</fullName>
    </recommendedName>
</protein>
<name>A0A443IGU6_9GAMM</name>
<dbReference type="CDD" id="cd00198">
    <property type="entry name" value="vWFA"/>
    <property type="match status" value="1"/>
</dbReference>
<evidence type="ECO:0000256" key="1">
    <source>
        <dbReference type="SAM" id="Phobius"/>
    </source>
</evidence>
<keyword evidence="1" id="KW-0472">Membrane</keyword>
<keyword evidence="4" id="KW-1185">Reference proteome</keyword>
<keyword evidence="1" id="KW-1133">Transmembrane helix</keyword>
<feature type="domain" description="VWFA" evidence="2">
    <location>
        <begin position="157"/>
        <end position="209"/>
    </location>
</feature>
<dbReference type="InterPro" id="IPR002035">
    <property type="entry name" value="VWF_A"/>
</dbReference>
<dbReference type="AlphaFoldDB" id="A0A443IGU6"/>
<proteinExistence type="predicted"/>
<dbReference type="PROSITE" id="PS50234">
    <property type="entry name" value="VWFA"/>
    <property type="match status" value="1"/>
</dbReference>
<organism evidence="3 4">
    <name type="scientific">[Pantoea] beijingensis</name>
    <dbReference type="NCBI Taxonomy" id="1324864"/>
    <lineage>
        <taxon>Bacteria</taxon>
        <taxon>Pseudomonadati</taxon>
        <taxon>Pseudomonadota</taxon>
        <taxon>Gammaproteobacteria</taxon>
        <taxon>Enterobacterales</taxon>
        <taxon>Erwiniaceae</taxon>
        <taxon>Erwinia</taxon>
    </lineage>
</organism>
<comment type="caution">
    <text evidence="3">The sequence shown here is derived from an EMBL/GenBank/DDBJ whole genome shotgun (WGS) entry which is preliminary data.</text>
</comment>
<gene>
    <name evidence="3" type="ORF">ED28_03090</name>
</gene>
<sequence>MSLYQKGCMILRQFYHEQRGAFALSFVMLSGFMLSLAALAIDGSHYITERARLSDALEQTSLALSAEDNGENSPRNQQLATYWIQAYMVRSKTVYTPKVIVKQGSSLNNKSVKYVEYRVSAQTLHNSWFSSSFFPSFEKNVVVGDNGAARKFRSNLDVVFVVDFSGSMNNPISTGQGSKLDEAKKIVLDLADQLYSYNVDNSVAFVPFGWGVRRGDQCRLPFQFNASFPEVLPMVNDNLARGIDIDINYRATVNAIPDAHFGKYFPMDKVAMDFCLNFIRYNPGQFPATTIPLKGRKDAADLARIKTMTASDRTLVSGGMLDGISVLAKGDAARKIMVVVSDGEDFPNTNITPNLVNNGMCDKIREILATPFSQGKIAFIALDYNPTFDWTACVGKGNFYEPKTLNDFKDAMNHAVFEEVGHNTLKDR</sequence>
<dbReference type="SUPFAM" id="SSF53300">
    <property type="entry name" value="vWA-like"/>
    <property type="match status" value="1"/>
</dbReference>
<dbReference type="Gene3D" id="3.40.50.410">
    <property type="entry name" value="von Willebrand factor, type A domain"/>
    <property type="match status" value="1"/>
</dbReference>
<evidence type="ECO:0000313" key="3">
    <source>
        <dbReference type="EMBL" id="RWR03296.1"/>
    </source>
</evidence>
<dbReference type="Proteomes" id="UP000288794">
    <property type="component" value="Unassembled WGS sequence"/>
</dbReference>
<evidence type="ECO:0000313" key="4">
    <source>
        <dbReference type="Proteomes" id="UP000288794"/>
    </source>
</evidence>
<dbReference type="RefSeq" id="WP_128175138.1">
    <property type="nucleotide sequence ID" value="NZ_CP071409.1"/>
</dbReference>
<feature type="transmembrane region" description="Helical" evidence="1">
    <location>
        <begin position="21"/>
        <end position="41"/>
    </location>
</feature>
<dbReference type="EMBL" id="JMEE01000002">
    <property type="protein sequence ID" value="RWR03296.1"/>
    <property type="molecule type" value="Genomic_DNA"/>
</dbReference>
<keyword evidence="1" id="KW-0812">Transmembrane</keyword>
<dbReference type="InterPro" id="IPR036465">
    <property type="entry name" value="vWFA_dom_sf"/>
</dbReference>